<comment type="caution">
    <text evidence="11">The sequence shown here is derived from an EMBL/GenBank/DDBJ whole genome shotgun (WGS) entry which is preliminary data.</text>
</comment>
<dbReference type="EC" id="2.3.2.30" evidence="7"/>
<keyword evidence="3" id="KW-0808">Transferase</keyword>
<evidence type="ECO:0000313" key="12">
    <source>
        <dbReference type="Proteomes" id="UP000326112"/>
    </source>
</evidence>
<dbReference type="PANTHER" id="PTHR37323:SF1">
    <property type="entry name" value="L-ORNITHINE N(ALPHA)-ACYLTRANSFERASE"/>
    <property type="match status" value="1"/>
</dbReference>
<dbReference type="SUPFAM" id="SSF55729">
    <property type="entry name" value="Acyl-CoA N-acyltransferases (Nat)"/>
    <property type="match status" value="1"/>
</dbReference>
<evidence type="ECO:0000256" key="7">
    <source>
        <dbReference type="ARBA" id="ARBA00039058"/>
    </source>
</evidence>
<keyword evidence="2" id="KW-0444">Lipid biosynthesis</keyword>
<evidence type="ECO:0000256" key="8">
    <source>
        <dbReference type="ARBA" id="ARBA00039866"/>
    </source>
</evidence>
<accession>A0A5N7KT97</accession>
<dbReference type="EMBL" id="VUAZ01000218">
    <property type="protein sequence ID" value="MPR05347.1"/>
    <property type="molecule type" value="Genomic_DNA"/>
</dbReference>
<reference evidence="11 12" key="2">
    <citation type="journal article" date="2023" name="Plant Pathol.">
        <title>Dismantling and reorganizing Pseudomonas marginalis sensu#lato.</title>
        <authorList>
            <person name="Sawada H."/>
            <person name="Fujikawa T."/>
            <person name="Satou M."/>
        </authorList>
    </citation>
    <scope>NUCLEOTIDE SEQUENCE [LARGE SCALE GENOMIC DNA]</scope>
    <source>
        <strain evidence="11 12">MAFF 212408</strain>
    </source>
</reference>
<dbReference type="Gene3D" id="3.40.630.30">
    <property type="match status" value="1"/>
</dbReference>
<evidence type="ECO:0000256" key="4">
    <source>
        <dbReference type="ARBA" id="ARBA00023098"/>
    </source>
</evidence>
<dbReference type="InterPro" id="IPR016181">
    <property type="entry name" value="Acyl_CoA_acyltransferase"/>
</dbReference>
<keyword evidence="5" id="KW-0012">Acyltransferase</keyword>
<protein>
    <recommendedName>
        <fullName evidence="8">L-ornithine N(alpha)-acyltransferase</fullName>
        <ecNumber evidence="7">2.3.2.30</ecNumber>
    </recommendedName>
</protein>
<evidence type="ECO:0000256" key="9">
    <source>
        <dbReference type="ARBA" id="ARBA00045724"/>
    </source>
</evidence>
<dbReference type="Proteomes" id="UP000326112">
    <property type="component" value="Unassembled WGS sequence"/>
</dbReference>
<dbReference type="RefSeq" id="WP_152748095.1">
    <property type="nucleotide sequence ID" value="NZ_VUAZ01000218.1"/>
</dbReference>
<evidence type="ECO:0000256" key="2">
    <source>
        <dbReference type="ARBA" id="ARBA00022516"/>
    </source>
</evidence>
<reference evidence="11 12" key="1">
    <citation type="journal article" date="2020" name="Int. J. Syst. Evol. Microbiol.">
        <title>Pseudomonas kitaguniensis sp. nov., a pathogen causing bacterial rot of Welsh onion in Japan.</title>
        <authorList>
            <person name="Sawada H."/>
            <person name="Fujikawa T."/>
            <person name="Nishiwaki Y."/>
            <person name="Horita H."/>
        </authorList>
    </citation>
    <scope>NUCLEOTIDE SEQUENCE [LARGE SCALE GENOMIC DNA]</scope>
    <source>
        <strain evidence="11 12">MAFF 212408</strain>
    </source>
</reference>
<evidence type="ECO:0000256" key="3">
    <source>
        <dbReference type="ARBA" id="ARBA00022679"/>
    </source>
</evidence>
<keyword evidence="12" id="KW-1185">Reference proteome</keyword>
<organism evidence="11 12">
    <name type="scientific">Pseudomonas kitaguniensis</name>
    <dbReference type="NCBI Taxonomy" id="2607908"/>
    <lineage>
        <taxon>Bacteria</taxon>
        <taxon>Pseudomonadati</taxon>
        <taxon>Pseudomonadota</taxon>
        <taxon>Gammaproteobacteria</taxon>
        <taxon>Pseudomonadales</taxon>
        <taxon>Pseudomonadaceae</taxon>
        <taxon>Pseudomonas</taxon>
    </lineage>
</organism>
<gene>
    <name evidence="11" type="ORF">F0169_26695</name>
</gene>
<evidence type="ECO:0000313" key="11">
    <source>
        <dbReference type="EMBL" id="MPR05347.1"/>
    </source>
</evidence>
<comment type="function">
    <text evidence="9">Catalyzes the first step in the biosynthesis of ornithine lipids, which are phosphorus-free membrane lipids. Catalyzes the 3-hydroxyacyl-acyl carrier protein-dependent acylation of ornithine to form lyso-ornithine lipid (LOL).</text>
</comment>
<name>A0A5N7KT97_9PSED</name>
<dbReference type="PANTHER" id="PTHR37323">
    <property type="entry name" value="GCN5-RELATED N-ACETYLTRANSFERASE"/>
    <property type="match status" value="1"/>
</dbReference>
<dbReference type="Pfam" id="PF13444">
    <property type="entry name" value="Acetyltransf_5"/>
    <property type="match status" value="1"/>
</dbReference>
<evidence type="ECO:0000256" key="10">
    <source>
        <dbReference type="ARBA" id="ARBA00047785"/>
    </source>
</evidence>
<evidence type="ECO:0000256" key="5">
    <source>
        <dbReference type="ARBA" id="ARBA00023315"/>
    </source>
</evidence>
<sequence length="255" mass="28349">MQQVTAHSTTGPRRATLVVSLATTAQEVREAQQLRFTVFNQVFEMSAVANAGGINADEFDDYCDHIIVRDTKTSCVVGTYRVMSPTAAHRMGRYYAEQEFDMSGLGPVRTSVIELGHACIHQDYRSGSVLRLLWGGLARYIQRERCEYLISCSSVSASDGGRNAAALYHAFTSKHYAPAEFRVTPYDPFPIHAFDAAYVPVIPTLLKGHLRRGAWVCGHPAWDRDYNSADFFMLLPLSKLNGHCAQVNGKKDQPL</sequence>
<evidence type="ECO:0000256" key="6">
    <source>
        <dbReference type="ARBA" id="ARBA00038095"/>
    </source>
</evidence>
<comment type="similarity">
    <text evidence="6">Belongs to the acetyltransferase family. OlsB subfamily.</text>
</comment>
<dbReference type="InterPro" id="IPR052351">
    <property type="entry name" value="Ornithine_N-alpha-AT"/>
</dbReference>
<keyword evidence="4" id="KW-0443">Lipid metabolism</keyword>
<comment type="catalytic activity">
    <reaction evidence="10">
        <text>a (3R)-hydroxyacyl-[ACP] + L-ornithine = a lyso-ornithine lipid + holo-[ACP] + H(+)</text>
        <dbReference type="Rhea" id="RHEA:20633"/>
        <dbReference type="Rhea" id="RHEA-COMP:9685"/>
        <dbReference type="Rhea" id="RHEA-COMP:9945"/>
        <dbReference type="ChEBI" id="CHEBI:15378"/>
        <dbReference type="ChEBI" id="CHEBI:46911"/>
        <dbReference type="ChEBI" id="CHEBI:64479"/>
        <dbReference type="ChEBI" id="CHEBI:78827"/>
        <dbReference type="ChEBI" id="CHEBI:138482"/>
        <dbReference type="EC" id="2.3.2.30"/>
    </reaction>
    <physiologicalReaction direction="left-to-right" evidence="10">
        <dbReference type="Rhea" id="RHEA:20634"/>
    </physiologicalReaction>
</comment>
<proteinExistence type="inferred from homology"/>
<comment type="pathway">
    <text evidence="1">Lipid metabolism.</text>
</comment>
<evidence type="ECO:0000256" key="1">
    <source>
        <dbReference type="ARBA" id="ARBA00005189"/>
    </source>
</evidence>